<feature type="chain" id="PRO_5047308052" evidence="1">
    <location>
        <begin position="20"/>
        <end position="290"/>
    </location>
</feature>
<evidence type="ECO:0000259" key="2">
    <source>
        <dbReference type="Pfam" id="PF13568"/>
    </source>
</evidence>
<proteinExistence type="predicted"/>
<dbReference type="EMBL" id="JAATJH010000002">
    <property type="protein sequence ID" value="NJC26503.1"/>
    <property type="molecule type" value="Genomic_DNA"/>
</dbReference>
<keyword evidence="4" id="KW-1185">Reference proteome</keyword>
<keyword evidence="1" id="KW-0732">Signal</keyword>
<dbReference type="RefSeq" id="WP_168037238.1">
    <property type="nucleotide sequence ID" value="NZ_JAATJH010000002.1"/>
</dbReference>
<feature type="signal peptide" evidence="1">
    <location>
        <begin position="1"/>
        <end position="19"/>
    </location>
</feature>
<dbReference type="Pfam" id="PF13568">
    <property type="entry name" value="OMP_b-brl_2"/>
    <property type="match status" value="1"/>
</dbReference>
<evidence type="ECO:0000313" key="4">
    <source>
        <dbReference type="Proteomes" id="UP000770785"/>
    </source>
</evidence>
<organism evidence="3 4">
    <name type="scientific">Neolewinella antarctica</name>
    <dbReference type="NCBI Taxonomy" id="442734"/>
    <lineage>
        <taxon>Bacteria</taxon>
        <taxon>Pseudomonadati</taxon>
        <taxon>Bacteroidota</taxon>
        <taxon>Saprospiria</taxon>
        <taxon>Saprospirales</taxon>
        <taxon>Lewinellaceae</taxon>
        <taxon>Neolewinella</taxon>
    </lineage>
</organism>
<evidence type="ECO:0000256" key="1">
    <source>
        <dbReference type="SAM" id="SignalP"/>
    </source>
</evidence>
<sequence>MRILYTLLLTTLLCTCASAQGFSGGFRAGLNFITKSGPLEMSPDGTDIYETANRTTGFHIGATFAYEITDLVGVKADLMYSQKGSELTYAGPSYFYIYDSREDVEGEIFFGDLNGELDIVNSYIDIPFTAYYKLGNLEIEGGFSAGLLINSRVTGGLRYTNVDPFPGSEFIFSVNGNYLSDEAGARSVTNVTDNPISGSTFEPDGIGAYYNSTSDENRFNRLEFGLIAGLAYYLNNGLYVGARYQYGLSDITSDENDQRVTVDTDNPGRSFTNDDEDYTRSIQVSVGFRF</sequence>
<gene>
    <name evidence="3" type="ORF">GGR27_002002</name>
</gene>
<name>A0ABX0XC40_9BACT</name>
<comment type="caution">
    <text evidence="3">The sequence shown here is derived from an EMBL/GenBank/DDBJ whole genome shotgun (WGS) entry which is preliminary data.</text>
</comment>
<dbReference type="InterPro" id="IPR025665">
    <property type="entry name" value="Beta-barrel_OMP_2"/>
</dbReference>
<feature type="domain" description="Outer membrane protein beta-barrel" evidence="2">
    <location>
        <begin position="20"/>
        <end position="252"/>
    </location>
</feature>
<reference evidence="3 4" key="1">
    <citation type="submission" date="2020-03" db="EMBL/GenBank/DDBJ databases">
        <title>Genomic Encyclopedia of Type Strains, Phase IV (KMG-IV): sequencing the most valuable type-strain genomes for metagenomic binning, comparative biology and taxonomic classification.</title>
        <authorList>
            <person name="Goeker M."/>
        </authorList>
    </citation>
    <scope>NUCLEOTIDE SEQUENCE [LARGE SCALE GENOMIC DNA]</scope>
    <source>
        <strain evidence="3 4">DSM 105096</strain>
    </source>
</reference>
<protein>
    <submittedName>
        <fullName evidence="3">Opacity protein-like surface antigen</fullName>
    </submittedName>
</protein>
<accession>A0ABX0XC40</accession>
<dbReference type="Proteomes" id="UP000770785">
    <property type="component" value="Unassembled WGS sequence"/>
</dbReference>
<evidence type="ECO:0000313" key="3">
    <source>
        <dbReference type="EMBL" id="NJC26503.1"/>
    </source>
</evidence>